<evidence type="ECO:0000259" key="1">
    <source>
        <dbReference type="Pfam" id="PF01370"/>
    </source>
</evidence>
<sequence length="281" mass="31106">MKKRRVLLLGGSGYLGAQIYDCLRQDGENEVLATCFSAGQANHLIRLDVTDEPSFVQLLQEFSPDVVIWALMSSMDEQVMIKSGISTLLAHLREESKVIYISSDGIFGQGTGAFAEEDEVVPLDERNPLAPYSRAKQMGEELVQKRHGNHVIARIGPIYGCNSAGKWDKRVASMQTELVAGREITRSGNLYKTFVHVEDLGLSICELAAGAFTGTLHLGPSAKESYYSFFRKLAAALGLNVNLIKENRLSEEEARERGVPLDTSLDTRMASRLLHTRFRQA</sequence>
<dbReference type="Pfam" id="PF01370">
    <property type="entry name" value="Epimerase"/>
    <property type="match status" value="1"/>
</dbReference>
<evidence type="ECO:0000313" key="3">
    <source>
        <dbReference type="EMBL" id="KNB68795.1"/>
    </source>
</evidence>
<dbReference type="Proteomes" id="UP000036834">
    <property type="component" value="Unassembled WGS sequence"/>
</dbReference>
<evidence type="ECO:0000313" key="5">
    <source>
        <dbReference type="Proteomes" id="UP000319578"/>
    </source>
</evidence>
<dbReference type="InterPro" id="IPR036291">
    <property type="entry name" value="NAD(P)-bd_dom_sf"/>
</dbReference>
<accession>A0A0K9YKS2</accession>
<dbReference type="EMBL" id="LGIQ01000017">
    <property type="protein sequence ID" value="KNB68795.1"/>
    <property type="molecule type" value="Genomic_DNA"/>
</dbReference>
<dbReference type="STRING" id="54915.ADS79_33115"/>
<dbReference type="PANTHER" id="PTHR43242">
    <property type="entry name" value="NAD(P)-BINDING ROSSMANN-FOLD SUPERFAMILY PROTEIN"/>
    <property type="match status" value="1"/>
</dbReference>
<gene>
    <name evidence="3" type="ORF">ADS79_33115</name>
    <name evidence="2" type="ORF">BRE01_30220</name>
</gene>
<keyword evidence="5" id="KW-1185">Reference proteome</keyword>
<reference evidence="3" key="2">
    <citation type="submission" date="2015-07" db="EMBL/GenBank/DDBJ databases">
        <title>MeaNS - Measles Nucleotide Surveillance Program.</title>
        <authorList>
            <person name="Tran T."/>
            <person name="Druce J."/>
        </authorList>
    </citation>
    <scope>NUCLEOTIDE SEQUENCE</scope>
    <source>
        <strain evidence="3">DSM 9887</strain>
    </source>
</reference>
<reference evidence="2 5" key="3">
    <citation type="submission" date="2019-06" db="EMBL/GenBank/DDBJ databases">
        <title>Whole genome shotgun sequence of Brevibacillus reuszeri NBRC 15719.</title>
        <authorList>
            <person name="Hosoyama A."/>
            <person name="Uohara A."/>
            <person name="Ohji S."/>
            <person name="Ichikawa N."/>
        </authorList>
    </citation>
    <scope>NUCLEOTIDE SEQUENCE [LARGE SCALE GENOMIC DNA]</scope>
    <source>
        <strain evidence="2 5">NBRC 15719</strain>
    </source>
</reference>
<dbReference type="EMBL" id="BJON01000011">
    <property type="protein sequence ID" value="GED69320.1"/>
    <property type="molecule type" value="Genomic_DNA"/>
</dbReference>
<dbReference type="PANTHER" id="PTHR43242:SF1">
    <property type="entry name" value="NAD(P)-BINDING ROSSMANN-FOLD SUPERFAMILY PROTEIN"/>
    <property type="match status" value="1"/>
</dbReference>
<dbReference type="RefSeq" id="WP_049742730.1">
    <property type="nucleotide sequence ID" value="NZ_BJON01000011.1"/>
</dbReference>
<protein>
    <submittedName>
        <fullName evidence="2">NAD(P)-dependent oxidoreductase</fullName>
    </submittedName>
    <submittedName>
        <fullName evidence="3">dTDP-4-dehydrorhamnose reductase</fullName>
    </submittedName>
</protein>
<name>A0A0K9YKS2_9BACL</name>
<dbReference type="AlphaFoldDB" id="A0A0K9YKS2"/>
<dbReference type="SUPFAM" id="SSF51735">
    <property type="entry name" value="NAD(P)-binding Rossmann-fold domains"/>
    <property type="match status" value="1"/>
</dbReference>
<dbReference type="PATRIC" id="fig|54915.3.peg.742"/>
<dbReference type="OrthoDB" id="9803892at2"/>
<dbReference type="Proteomes" id="UP000319578">
    <property type="component" value="Unassembled WGS sequence"/>
</dbReference>
<organism evidence="3 4">
    <name type="scientific">Brevibacillus reuszeri</name>
    <dbReference type="NCBI Taxonomy" id="54915"/>
    <lineage>
        <taxon>Bacteria</taxon>
        <taxon>Bacillati</taxon>
        <taxon>Bacillota</taxon>
        <taxon>Bacilli</taxon>
        <taxon>Bacillales</taxon>
        <taxon>Paenibacillaceae</taxon>
        <taxon>Brevibacillus</taxon>
    </lineage>
</organism>
<evidence type="ECO:0000313" key="2">
    <source>
        <dbReference type="EMBL" id="GED69320.1"/>
    </source>
</evidence>
<feature type="domain" description="NAD-dependent epimerase/dehydratase" evidence="1">
    <location>
        <begin position="6"/>
        <end position="200"/>
    </location>
</feature>
<evidence type="ECO:0000313" key="4">
    <source>
        <dbReference type="Proteomes" id="UP000036834"/>
    </source>
</evidence>
<reference evidence="4" key="1">
    <citation type="submission" date="2015-07" db="EMBL/GenBank/DDBJ databases">
        <title>Genome sequencing project for genomic taxonomy and phylogenomics of Bacillus-like bacteria.</title>
        <authorList>
            <person name="Liu B."/>
            <person name="Wang J."/>
            <person name="Zhu Y."/>
            <person name="Liu G."/>
            <person name="Chen Q."/>
            <person name="Chen Z."/>
            <person name="Lan J."/>
            <person name="Che J."/>
            <person name="Ge C."/>
            <person name="Shi H."/>
            <person name="Pan Z."/>
            <person name="Liu X."/>
        </authorList>
    </citation>
    <scope>NUCLEOTIDE SEQUENCE [LARGE SCALE GENOMIC DNA]</scope>
    <source>
        <strain evidence="4">DSM 9887</strain>
    </source>
</reference>
<dbReference type="InterPro" id="IPR001509">
    <property type="entry name" value="Epimerase_deHydtase"/>
</dbReference>
<comment type="caution">
    <text evidence="3">The sequence shown here is derived from an EMBL/GenBank/DDBJ whole genome shotgun (WGS) entry which is preliminary data.</text>
</comment>
<dbReference type="Gene3D" id="3.40.50.720">
    <property type="entry name" value="NAD(P)-binding Rossmann-like Domain"/>
    <property type="match status" value="1"/>
</dbReference>
<proteinExistence type="predicted"/>